<protein>
    <submittedName>
        <fullName evidence="2">Uncharacterized protein</fullName>
    </submittedName>
</protein>
<organism evidence="2 3">
    <name type="scientific">Ruminiclostridium hungatei</name>
    <name type="common">Clostridium hungatei</name>
    <dbReference type="NCBI Taxonomy" id="48256"/>
    <lineage>
        <taxon>Bacteria</taxon>
        <taxon>Bacillati</taxon>
        <taxon>Bacillota</taxon>
        <taxon>Clostridia</taxon>
        <taxon>Eubacteriales</taxon>
        <taxon>Oscillospiraceae</taxon>
        <taxon>Ruminiclostridium</taxon>
    </lineage>
</organism>
<evidence type="ECO:0000313" key="3">
    <source>
        <dbReference type="Proteomes" id="UP000191554"/>
    </source>
</evidence>
<dbReference type="AlphaFoldDB" id="A0A1V4SQY9"/>
<keyword evidence="1" id="KW-1133">Transmembrane helix</keyword>
<feature type="transmembrane region" description="Helical" evidence="1">
    <location>
        <begin position="20"/>
        <end position="41"/>
    </location>
</feature>
<sequence>MVVLICLKELINSKSRVKVMIIYFSITGFVLLLAILINLELQPPNPLKALMSALKYLGLEGQE</sequence>
<comment type="caution">
    <text evidence="2">The sequence shown here is derived from an EMBL/GenBank/DDBJ whole genome shotgun (WGS) entry which is preliminary data.</text>
</comment>
<dbReference type="RefSeq" id="WP_080062629.1">
    <property type="nucleotide sequence ID" value="NZ_MZGX01000001.1"/>
</dbReference>
<evidence type="ECO:0000256" key="1">
    <source>
        <dbReference type="SAM" id="Phobius"/>
    </source>
</evidence>
<dbReference type="STRING" id="48256.CLHUN_01240"/>
<proteinExistence type="predicted"/>
<keyword evidence="1" id="KW-0472">Membrane</keyword>
<keyword evidence="1" id="KW-0812">Transmembrane</keyword>
<reference evidence="2 3" key="1">
    <citation type="submission" date="2017-03" db="EMBL/GenBank/DDBJ databases">
        <title>Genome sequence of Clostridium hungatei DSM 14427.</title>
        <authorList>
            <person name="Poehlein A."/>
            <person name="Daniel R."/>
        </authorList>
    </citation>
    <scope>NUCLEOTIDE SEQUENCE [LARGE SCALE GENOMIC DNA]</scope>
    <source>
        <strain evidence="2 3">DSM 14427</strain>
    </source>
</reference>
<keyword evidence="3" id="KW-1185">Reference proteome</keyword>
<gene>
    <name evidence="2" type="ORF">CLHUN_01240</name>
</gene>
<dbReference type="Proteomes" id="UP000191554">
    <property type="component" value="Unassembled WGS sequence"/>
</dbReference>
<dbReference type="EMBL" id="MZGX01000001">
    <property type="protein sequence ID" value="OPX46308.1"/>
    <property type="molecule type" value="Genomic_DNA"/>
</dbReference>
<evidence type="ECO:0000313" key="2">
    <source>
        <dbReference type="EMBL" id="OPX46308.1"/>
    </source>
</evidence>
<accession>A0A1V4SQY9</accession>
<name>A0A1V4SQY9_RUMHU</name>